<feature type="transmembrane region" description="Helical" evidence="1">
    <location>
        <begin position="446"/>
        <end position="467"/>
    </location>
</feature>
<name>A0A1D8TPX8_9CYAN</name>
<reference evidence="3" key="1">
    <citation type="submission" date="2016-10" db="EMBL/GenBank/DDBJ databases">
        <title>Comparative genomics uncovers the prolific and rare metabolic potential of the cyanobacterial genus Moorea.</title>
        <authorList>
            <person name="Leao T."/>
            <person name="Castelao G."/>
            <person name="Korobeynikov A."/>
            <person name="Monroe E.A."/>
            <person name="Podell S."/>
            <person name="Glukhov E."/>
            <person name="Allen E."/>
            <person name="Gerwick W.H."/>
            <person name="Gerwick L."/>
        </authorList>
    </citation>
    <scope>NUCLEOTIDE SEQUENCE [LARGE SCALE GENOMIC DNA]</scope>
    <source>
        <strain evidence="3">PAL-8-15-08-1</strain>
    </source>
</reference>
<dbReference type="EMBL" id="CP017599">
    <property type="protein sequence ID" value="AOW99622.1"/>
    <property type="molecule type" value="Genomic_DNA"/>
</dbReference>
<accession>A0A1D8TPX8</accession>
<gene>
    <name evidence="2" type="ORF">BJP34_09280</name>
</gene>
<dbReference type="Proteomes" id="UP000177870">
    <property type="component" value="Chromosome"/>
</dbReference>
<keyword evidence="1" id="KW-0472">Membrane</keyword>
<sequence length="477" mass="54898">MSDLIFPTLDLFLYDLRDALNLTEAEKQENQAKFRAKLPADSKLFDPDLETKYLELLPRKKYYDFTTANNTLEGYYYPVRLNDTYGLQIDCSINNQTDPQNPDCFARLRAEIEWRLQGERAILGQTWMLSGWLPKTSSKSYEYIAQSCYQVFQTAANWSQDLQGVSTPESSTKQEKDIAKSGDKVFDKGANWSQDLHGKGSLFGGEVFDLWRYQPLNQVNCHVIIMLFSDQESMEKAAELYTDWMGLFSYRNKILWAYSQSRLIKKSLVDLYKQAEENQRLISDQNYSGFREQTIAAKLDEIQKSLQNYTLDLPKLNFQNQIIEINLFNYQTRLDIINQKCQELGADNNLKFLETFSKEVKENYLLQVTKDYDIMEVALRLLETRLNAIRSQIELEKAERDRNFQTLVTVVGAGTAVTALVDFEGKQCQNVSKLIPPMEKSCDYPLINSVIVPVGLIVIFGVIALCLKKILSGIRLG</sequence>
<protein>
    <submittedName>
        <fullName evidence="2">Uncharacterized protein</fullName>
    </submittedName>
</protein>
<evidence type="ECO:0000313" key="3">
    <source>
        <dbReference type="Proteomes" id="UP000177870"/>
    </source>
</evidence>
<evidence type="ECO:0000256" key="1">
    <source>
        <dbReference type="SAM" id="Phobius"/>
    </source>
</evidence>
<keyword evidence="1" id="KW-0812">Transmembrane</keyword>
<dbReference type="STRING" id="1458985.BJP34_09280"/>
<dbReference type="OrthoDB" id="447521at2"/>
<dbReference type="KEGG" id="mpro:BJP34_09280"/>
<dbReference type="RefSeq" id="WP_070392103.1">
    <property type="nucleotide sequence ID" value="NZ_CP017599.1"/>
</dbReference>
<keyword evidence="1" id="KW-1133">Transmembrane helix</keyword>
<proteinExistence type="predicted"/>
<organism evidence="2 3">
    <name type="scientific">Moorena producens PAL-8-15-08-1</name>
    <dbReference type="NCBI Taxonomy" id="1458985"/>
    <lineage>
        <taxon>Bacteria</taxon>
        <taxon>Bacillati</taxon>
        <taxon>Cyanobacteriota</taxon>
        <taxon>Cyanophyceae</taxon>
        <taxon>Coleofasciculales</taxon>
        <taxon>Coleofasciculaceae</taxon>
        <taxon>Moorena</taxon>
    </lineage>
</organism>
<evidence type="ECO:0000313" key="2">
    <source>
        <dbReference type="EMBL" id="AOW99622.1"/>
    </source>
</evidence>
<dbReference type="AlphaFoldDB" id="A0A1D8TPX8"/>